<gene>
    <name evidence="8" type="ORF">TeGR_g6814</name>
</gene>
<evidence type="ECO:0000256" key="6">
    <source>
        <dbReference type="SAM" id="MobiDB-lite"/>
    </source>
</evidence>
<comment type="caution">
    <text evidence="8">The sequence shown here is derived from an EMBL/GenBank/DDBJ whole genome shotgun (WGS) entry which is preliminary data.</text>
</comment>
<reference evidence="8 9" key="1">
    <citation type="journal article" date="2023" name="Commun. Biol.">
        <title>Genome analysis of Parmales, the sister group of diatoms, reveals the evolutionary specialization of diatoms from phago-mixotrophs to photoautotrophs.</title>
        <authorList>
            <person name="Ban H."/>
            <person name="Sato S."/>
            <person name="Yoshikawa S."/>
            <person name="Yamada K."/>
            <person name="Nakamura Y."/>
            <person name="Ichinomiya M."/>
            <person name="Sato N."/>
            <person name="Blanc-Mathieu R."/>
            <person name="Endo H."/>
            <person name="Kuwata A."/>
            <person name="Ogata H."/>
        </authorList>
    </citation>
    <scope>NUCLEOTIDE SEQUENCE [LARGE SCALE GENOMIC DNA]</scope>
</reference>
<sequence>MPSESKYDDDGPEESKEEGAEGEELAPLVTAFLEFSYGTDLQGKTEAFIADNAESAGFKDKTRMEESGEGHPLKWSSLHNEFVETVDKELTEFCEENNVDPRDLFEELEAAMTSSKDVADALPGFVKLTSYEHFCSQMESAATLSTFVEDAAERSAPSDDDPWSGEWHGLFNFDKKKRDQHLATLKVPWVLRKMVGVVMRKEGQVNGVVKYEPRKFLQRTFNFGMLGQQNETFIYSDEWENFNGGFGKAFLKTK</sequence>
<organism evidence="8 9">
    <name type="scientific">Tetraparma gracilis</name>
    <dbReference type="NCBI Taxonomy" id="2962635"/>
    <lineage>
        <taxon>Eukaryota</taxon>
        <taxon>Sar</taxon>
        <taxon>Stramenopiles</taxon>
        <taxon>Ochrophyta</taxon>
        <taxon>Bolidophyceae</taxon>
        <taxon>Parmales</taxon>
        <taxon>Triparmaceae</taxon>
        <taxon>Tetraparma</taxon>
    </lineage>
</organism>
<evidence type="ECO:0000256" key="1">
    <source>
        <dbReference type="ARBA" id="ARBA00004138"/>
    </source>
</evidence>
<evidence type="ECO:0000256" key="3">
    <source>
        <dbReference type="ARBA" id="ARBA00022490"/>
    </source>
</evidence>
<feature type="non-terminal residue" evidence="8">
    <location>
        <position position="254"/>
    </location>
</feature>
<keyword evidence="4" id="KW-0969">Cilium</keyword>
<comment type="subcellular location">
    <subcellularLocation>
        <location evidence="1">Cell projection</location>
        <location evidence="1">Cilium</location>
    </subcellularLocation>
    <subcellularLocation>
        <location evidence="2">Cytoplasm</location>
    </subcellularLocation>
</comment>
<evidence type="ECO:0000259" key="7">
    <source>
        <dbReference type="Pfam" id="PF11527"/>
    </source>
</evidence>
<dbReference type="InterPro" id="IPR042541">
    <property type="entry name" value="BART_sf"/>
</dbReference>
<feature type="compositionally biased region" description="Basic and acidic residues" evidence="6">
    <location>
        <begin position="1"/>
        <end position="19"/>
    </location>
</feature>
<keyword evidence="5" id="KW-0966">Cell projection</keyword>
<name>A0ABQ6MPM4_9STRA</name>
<evidence type="ECO:0000256" key="4">
    <source>
        <dbReference type="ARBA" id="ARBA00023069"/>
    </source>
</evidence>
<evidence type="ECO:0000256" key="5">
    <source>
        <dbReference type="ARBA" id="ARBA00023273"/>
    </source>
</evidence>
<dbReference type="EMBL" id="BRYB01004398">
    <property type="protein sequence ID" value="GMI30340.1"/>
    <property type="molecule type" value="Genomic_DNA"/>
</dbReference>
<proteinExistence type="predicted"/>
<evidence type="ECO:0000313" key="9">
    <source>
        <dbReference type="Proteomes" id="UP001165060"/>
    </source>
</evidence>
<evidence type="ECO:0000313" key="8">
    <source>
        <dbReference type="EMBL" id="GMI30340.1"/>
    </source>
</evidence>
<dbReference type="Proteomes" id="UP001165060">
    <property type="component" value="Unassembled WGS sequence"/>
</dbReference>
<keyword evidence="3" id="KW-0963">Cytoplasm</keyword>
<feature type="region of interest" description="Disordered" evidence="6">
    <location>
        <begin position="1"/>
        <end position="25"/>
    </location>
</feature>
<dbReference type="Gene3D" id="1.20.1520.10">
    <property type="entry name" value="ADP-ribosylation factor-like 2-binding protein, domain"/>
    <property type="match status" value="1"/>
</dbReference>
<accession>A0ABQ6MPM4</accession>
<dbReference type="Pfam" id="PF11527">
    <property type="entry name" value="ARL2_Bind_BART"/>
    <property type="match status" value="1"/>
</dbReference>
<keyword evidence="9" id="KW-1185">Reference proteome</keyword>
<dbReference type="InterPro" id="IPR023379">
    <property type="entry name" value="BART_dom"/>
</dbReference>
<protein>
    <recommendedName>
        <fullName evidence="7">BART domain-containing protein</fullName>
    </recommendedName>
</protein>
<feature type="domain" description="BART" evidence="7">
    <location>
        <begin position="29"/>
        <end position="140"/>
    </location>
</feature>
<evidence type="ECO:0000256" key="2">
    <source>
        <dbReference type="ARBA" id="ARBA00004496"/>
    </source>
</evidence>